<organism evidence="1 2">
    <name type="scientific">Labilibaculum manganireducens</name>
    <dbReference type="NCBI Taxonomy" id="1940525"/>
    <lineage>
        <taxon>Bacteria</taxon>
        <taxon>Pseudomonadati</taxon>
        <taxon>Bacteroidota</taxon>
        <taxon>Bacteroidia</taxon>
        <taxon>Marinilabiliales</taxon>
        <taxon>Marinifilaceae</taxon>
        <taxon>Labilibaculum</taxon>
    </lineage>
</organism>
<dbReference type="AlphaFoldDB" id="A0A2N3IGH8"/>
<proteinExistence type="predicted"/>
<reference evidence="1 2" key="1">
    <citation type="journal article" date="2017" name="Front. Microbiol.">
        <title>Labilibaculum manganireducens gen. nov., sp. nov. and Labilibaculum filiforme sp. nov., Novel Bacteroidetes Isolated from Subsurface Sediments of the Baltic Sea.</title>
        <authorList>
            <person name="Vandieken V."/>
            <person name="Marshall I.P."/>
            <person name="Niemann H."/>
            <person name="Engelen B."/>
            <person name="Cypionka H."/>
        </authorList>
    </citation>
    <scope>NUCLEOTIDE SEQUENCE [LARGE SCALE GENOMIC DNA]</scope>
    <source>
        <strain evidence="1 2">59.10-2M</strain>
    </source>
</reference>
<keyword evidence="2" id="KW-1185">Reference proteome</keyword>
<evidence type="ECO:0000313" key="2">
    <source>
        <dbReference type="Proteomes" id="UP000233618"/>
    </source>
</evidence>
<comment type="caution">
    <text evidence="1">The sequence shown here is derived from an EMBL/GenBank/DDBJ whole genome shotgun (WGS) entry which is preliminary data.</text>
</comment>
<gene>
    <name evidence="1" type="ORF">BZG01_00380</name>
</gene>
<sequence length="63" mass="7835">MLNSDLQLILLLKNTFKQYCFSFHFLEQKLIFNNQKIYIRILFFKRIRFYILLNKTSGKHMFL</sequence>
<name>A0A2N3IGH8_9BACT</name>
<evidence type="ECO:0000313" key="1">
    <source>
        <dbReference type="EMBL" id="PKQ69424.1"/>
    </source>
</evidence>
<dbReference type="Proteomes" id="UP000233618">
    <property type="component" value="Unassembled WGS sequence"/>
</dbReference>
<accession>A0A2N3IGH8</accession>
<protein>
    <submittedName>
        <fullName evidence="1">Uncharacterized protein</fullName>
    </submittedName>
</protein>
<dbReference type="EMBL" id="MVDE01000001">
    <property type="protein sequence ID" value="PKQ69424.1"/>
    <property type="molecule type" value="Genomic_DNA"/>
</dbReference>